<accession>Q8NLI6</accession>
<dbReference type="BioCyc" id="CORYNE:G18NG-12577-MONOMER"/>
<proteinExistence type="predicted"/>
<dbReference type="EMBL" id="BA000036">
    <property type="protein sequence ID" value="BAC00350.1"/>
    <property type="molecule type" value="Genomic_DNA"/>
</dbReference>
<dbReference type="HOGENOM" id="CLU_2786825_0_0_11"/>
<keyword evidence="2" id="KW-1185">Reference proteome</keyword>
<sequence length="68" mass="7692">MNYSWRSRGEGEPDLLRHDVDSLKLWVCHDLVPDISGNDEAVSRAHTTVFGRELNDASPLGDDEHRFG</sequence>
<dbReference type="AlphaFoldDB" id="Q8NLI6"/>
<protein>
    <submittedName>
        <fullName evidence="1">Uncharacterized protein</fullName>
    </submittedName>
</protein>
<evidence type="ECO:0000313" key="1">
    <source>
        <dbReference type="EMBL" id="BAC00350.1"/>
    </source>
</evidence>
<dbReference type="Proteomes" id="UP000000582">
    <property type="component" value="Chromosome"/>
</dbReference>
<reference evidence="2" key="1">
    <citation type="journal article" date="2003" name="Appl. Microbiol. Biotechnol.">
        <title>The Corynebacterium glutamicum genome: features and impacts on biotechnological processes.</title>
        <authorList>
            <person name="Ikeda M."/>
            <person name="Nakagawa S."/>
        </authorList>
    </citation>
    <scope>NUCLEOTIDE SEQUENCE [LARGE SCALE GENOMIC DNA]</scope>
    <source>
        <strain evidence="2">ATCC 13032 / DSM 20300 / BCRC 11384 / JCM 1318 / LMG 3730 / NCIMB 10025</strain>
    </source>
</reference>
<dbReference type="KEGG" id="cgl:Cgl2956"/>
<organism evidence="1 2">
    <name type="scientific">Corynebacterium glutamicum (strain ATCC 13032 / DSM 20300 / JCM 1318 / BCRC 11384 / CCUG 27702 / LMG 3730 / NBRC 12168 / NCIMB 10025 / NRRL B-2784 / 534)</name>
    <dbReference type="NCBI Taxonomy" id="196627"/>
    <lineage>
        <taxon>Bacteria</taxon>
        <taxon>Bacillati</taxon>
        <taxon>Actinomycetota</taxon>
        <taxon>Actinomycetes</taxon>
        <taxon>Mycobacteriales</taxon>
        <taxon>Corynebacteriaceae</taxon>
        <taxon>Corynebacterium</taxon>
    </lineage>
</organism>
<evidence type="ECO:0000313" key="2">
    <source>
        <dbReference type="Proteomes" id="UP000000582"/>
    </source>
</evidence>
<gene>
    <name evidence="1" type="ordered locus">Cgl2956</name>
</gene>
<name>Q8NLI6_CORGL</name>